<gene>
    <name evidence="6" type="ORF">ACZ11_22205</name>
</gene>
<dbReference type="CDD" id="cd03230">
    <property type="entry name" value="ABC_DR_subfamily_A"/>
    <property type="match status" value="1"/>
</dbReference>
<dbReference type="GeneID" id="96600925"/>
<evidence type="ECO:0000256" key="2">
    <source>
        <dbReference type="ARBA" id="ARBA00022448"/>
    </source>
</evidence>
<dbReference type="InterPro" id="IPR027417">
    <property type="entry name" value="P-loop_NTPase"/>
</dbReference>
<dbReference type="InterPro" id="IPR003439">
    <property type="entry name" value="ABC_transporter-like_ATP-bd"/>
</dbReference>
<dbReference type="GO" id="GO:0016887">
    <property type="term" value="F:ATP hydrolysis activity"/>
    <property type="evidence" value="ECO:0007669"/>
    <property type="project" value="InterPro"/>
</dbReference>
<dbReference type="Gene3D" id="3.40.50.300">
    <property type="entry name" value="P-loop containing nucleotide triphosphate hydrolases"/>
    <property type="match status" value="1"/>
</dbReference>
<keyword evidence="4 6" id="KW-0067">ATP-binding</keyword>
<evidence type="ECO:0000256" key="4">
    <source>
        <dbReference type="ARBA" id="ARBA00022840"/>
    </source>
</evidence>
<feature type="domain" description="ABC transporter" evidence="5">
    <location>
        <begin position="4"/>
        <end position="229"/>
    </location>
</feature>
<dbReference type="PANTHER" id="PTHR42711:SF5">
    <property type="entry name" value="ABC TRANSPORTER ATP-BINDING PROTEIN NATA"/>
    <property type="match status" value="1"/>
</dbReference>
<evidence type="ECO:0000313" key="6">
    <source>
        <dbReference type="EMBL" id="KMY29798.1"/>
    </source>
</evidence>
<dbReference type="PANTHER" id="PTHR42711">
    <property type="entry name" value="ABC TRANSPORTER ATP-BINDING PROTEIN"/>
    <property type="match status" value="1"/>
</dbReference>
<dbReference type="PATRIC" id="fig|582475.4.peg.3562"/>
<evidence type="ECO:0000256" key="3">
    <source>
        <dbReference type="ARBA" id="ARBA00022741"/>
    </source>
</evidence>
<accession>A0A0K9F6J4</accession>
<name>A0A0K9F6J4_9BACI</name>
<dbReference type="InterPro" id="IPR050763">
    <property type="entry name" value="ABC_transporter_ATP-binding"/>
</dbReference>
<dbReference type="Proteomes" id="UP000037326">
    <property type="component" value="Unassembled WGS sequence"/>
</dbReference>
<proteinExistence type="inferred from homology"/>
<dbReference type="AlphaFoldDB" id="A0A0K9F6J4"/>
<dbReference type="PROSITE" id="PS50893">
    <property type="entry name" value="ABC_TRANSPORTER_2"/>
    <property type="match status" value="1"/>
</dbReference>
<comment type="similarity">
    <text evidence="1">Belongs to the ABC transporter superfamily.</text>
</comment>
<dbReference type="OrthoDB" id="9804819at2"/>
<comment type="caution">
    <text evidence="6">The sequence shown here is derived from an EMBL/GenBank/DDBJ whole genome shotgun (WGS) entry which is preliminary data.</text>
</comment>
<evidence type="ECO:0000256" key="1">
    <source>
        <dbReference type="ARBA" id="ARBA00005417"/>
    </source>
</evidence>
<dbReference type="PROSITE" id="PS00211">
    <property type="entry name" value="ABC_TRANSPORTER_1"/>
    <property type="match status" value="1"/>
</dbReference>
<dbReference type="InterPro" id="IPR003593">
    <property type="entry name" value="AAA+_ATPase"/>
</dbReference>
<evidence type="ECO:0000313" key="7">
    <source>
        <dbReference type="Proteomes" id="UP000037326"/>
    </source>
</evidence>
<keyword evidence="3" id="KW-0547">Nucleotide-binding</keyword>
<dbReference type="Pfam" id="PF00005">
    <property type="entry name" value="ABC_tran"/>
    <property type="match status" value="1"/>
</dbReference>
<dbReference type="SMART" id="SM00382">
    <property type="entry name" value="AAA"/>
    <property type="match status" value="1"/>
</dbReference>
<dbReference type="InterPro" id="IPR017871">
    <property type="entry name" value="ABC_transporter-like_CS"/>
</dbReference>
<protein>
    <submittedName>
        <fullName evidence="6">ABC transporter ATP-binding protein</fullName>
    </submittedName>
</protein>
<organism evidence="6 7">
    <name type="scientific">Lysinibacillus xylanilyticus</name>
    <dbReference type="NCBI Taxonomy" id="582475"/>
    <lineage>
        <taxon>Bacteria</taxon>
        <taxon>Bacillati</taxon>
        <taxon>Bacillota</taxon>
        <taxon>Bacilli</taxon>
        <taxon>Bacillales</taxon>
        <taxon>Bacillaceae</taxon>
        <taxon>Lysinibacillus</taxon>
    </lineage>
</organism>
<dbReference type="SUPFAM" id="SSF52540">
    <property type="entry name" value="P-loop containing nucleoside triphosphate hydrolases"/>
    <property type="match status" value="1"/>
</dbReference>
<dbReference type="GO" id="GO:0005524">
    <property type="term" value="F:ATP binding"/>
    <property type="evidence" value="ECO:0007669"/>
    <property type="project" value="UniProtKB-KW"/>
</dbReference>
<sequence>MAIIEVNNLTKKFGDFYSVQNVALQIEKGEVFGFLGPNGAGKSTTIRHLMGFLQPTEGQCFIKGLDCRRSTAEIQKFVGYLPGEIAFIDKMTGQQFIKFIAQMRELNDLTRANELMQFFELNATGLIKKMSKGMKQKLGLICTFMHNPEIVILDEPTSGLDPLIQTKFIDFILAEKEKGTTIFMSSHIIEEIEKTCDRVAILNAGKIVATETIADLKKQKSKKFLIEFQSEQELSRFLGEQLKIKQIGPTQAIIKVQGNVQTLLHTLADYKINDLDIISQSLEDIFMHYYESGGKES</sequence>
<evidence type="ECO:0000259" key="5">
    <source>
        <dbReference type="PROSITE" id="PS50893"/>
    </source>
</evidence>
<dbReference type="EMBL" id="LFXJ01000010">
    <property type="protein sequence ID" value="KMY29798.1"/>
    <property type="molecule type" value="Genomic_DNA"/>
</dbReference>
<keyword evidence="2" id="KW-0813">Transport</keyword>
<reference evidence="7" key="1">
    <citation type="submission" date="2015-07" db="EMBL/GenBank/DDBJ databases">
        <authorList>
            <consortium name="Consortium for Microbial Forensics and Genomics (microFORGE)"/>
            <person name="Knight B.M."/>
            <person name="Roberts D.P."/>
            <person name="Lin D."/>
            <person name="Hari K."/>
            <person name="Fletcher J."/>
            <person name="Melcher U."/>
            <person name="Blagden T."/>
            <person name="Winegar R.A."/>
        </authorList>
    </citation>
    <scope>NUCLEOTIDE SEQUENCE [LARGE SCALE GENOMIC DNA]</scope>
    <source>
        <strain evidence="7">DSM 23493</strain>
    </source>
</reference>
<dbReference type="RefSeq" id="WP_049668699.1">
    <property type="nucleotide sequence ID" value="NZ_LFXJ01000010.1"/>
</dbReference>